<keyword evidence="4 7" id="KW-0472">Membrane</keyword>
<sequence>MKTGHWILGTTLLALLGVAVAGFVFTAGADPGANFRHPVIRRPPKPAKKAKGAKEAKGTKDAKAAKPQPQASAPAEPVVDEGPLRTAHALAALAATPEELELARQAERLANHEVDLAFADAMREAAARTPQPTPELEDLQAEKDYMEEAVAADQRLVAQLTRQAAEATGDRKDALGDQLEVAKAQLELDQDELADASDNLEKAGGDPQARVRRLRVAHDAVQNESRAVAPVDDRFKPGSLVGRIREWTAQRAKLARLEQAQQDEQQKVQELRKRKEAAEDEVQKQWDAREDARKRAAGFVKQGRAADPGSSRAEAKAAIVSLKRFTDAQRSVVSLGKRLQDEEDLAEVYGSWAGLAWAYEQVALHRILASLLWILGTVLVVFLVGRVAKRGSTAAAGEGRRPGTAGSVIYLAAAVAGVLLIGFVILGVPAQATTILGLAGAGLTVALKDFIVAFFGWFVLMGRNGIHVGDWVEIKGVGGEVVEIGLLRTVLLETGNWSDAGHPTGRRVAFVNSFAIEGHYFNFSTSGQWMWDELNVLIPQGQDPYPVIDGIQKLVARETEASARQAEEEWKHTTGKYRVQSFSAQPGINVRPTSNGIELRVRYITRAYQRHADQRGLYQAVVELMHGKRPEEPTSTEA</sequence>
<feature type="compositionally biased region" description="Basic residues" evidence="6">
    <location>
        <begin position="38"/>
        <end position="51"/>
    </location>
</feature>
<keyword evidence="5" id="KW-0175">Coiled coil</keyword>
<gene>
    <name evidence="9" type="ORF">GETHPA_02740</name>
</gene>
<dbReference type="Pfam" id="PF00924">
    <property type="entry name" value="MS_channel_2nd"/>
    <property type="match status" value="1"/>
</dbReference>
<feature type="transmembrane region" description="Helical" evidence="7">
    <location>
        <begin position="408"/>
        <end position="429"/>
    </location>
</feature>
<protein>
    <recommendedName>
        <fullName evidence="8">Mechanosensitive ion channel MscS domain-containing protein</fullName>
    </recommendedName>
</protein>
<dbReference type="Proteomes" id="UP001165089">
    <property type="component" value="Unassembled WGS sequence"/>
</dbReference>
<comment type="subcellular location">
    <subcellularLocation>
        <location evidence="1">Membrane</location>
    </subcellularLocation>
</comment>
<evidence type="ECO:0000256" key="4">
    <source>
        <dbReference type="ARBA" id="ARBA00023136"/>
    </source>
</evidence>
<evidence type="ECO:0000313" key="9">
    <source>
        <dbReference type="EMBL" id="GLH68741.1"/>
    </source>
</evidence>
<reference evidence="9 10" key="1">
    <citation type="journal article" date="2023" name="Antonie Van Leeuwenhoek">
        <title>Mesoterricola silvestris gen. nov., sp. nov., Mesoterricola sediminis sp. nov., Geothrix oryzae sp. nov., Geothrix edaphica sp. nov., Geothrix rubra sp. nov., and Geothrix limicola sp. nov., six novel members of Acidobacteriota isolated from soils.</title>
        <authorList>
            <person name="Itoh H."/>
            <person name="Sugisawa Y."/>
            <person name="Mise K."/>
            <person name="Xu Z."/>
            <person name="Kuniyasu M."/>
            <person name="Ushijima N."/>
            <person name="Kawano K."/>
            <person name="Kobayashi E."/>
            <person name="Shiratori Y."/>
            <person name="Masuda Y."/>
            <person name="Senoo K."/>
        </authorList>
    </citation>
    <scope>NUCLEOTIDE SEQUENCE [LARGE SCALE GENOMIC DNA]</scope>
    <source>
        <strain evidence="9 10">Red803</strain>
    </source>
</reference>
<keyword evidence="3 7" id="KW-1133">Transmembrane helix</keyword>
<feature type="coiled-coil region" evidence="5">
    <location>
        <begin position="254"/>
        <end position="281"/>
    </location>
</feature>
<dbReference type="InterPro" id="IPR023408">
    <property type="entry name" value="MscS_beta-dom_sf"/>
</dbReference>
<keyword evidence="2 7" id="KW-0812">Transmembrane</keyword>
<evidence type="ECO:0000256" key="7">
    <source>
        <dbReference type="SAM" id="Phobius"/>
    </source>
</evidence>
<feature type="compositionally biased region" description="Low complexity" evidence="6">
    <location>
        <begin position="65"/>
        <end position="75"/>
    </location>
</feature>
<dbReference type="Gene3D" id="2.30.30.60">
    <property type="match status" value="1"/>
</dbReference>
<dbReference type="InterPro" id="IPR010920">
    <property type="entry name" value="LSM_dom_sf"/>
</dbReference>
<feature type="transmembrane region" description="Helical" evidence="7">
    <location>
        <begin position="367"/>
        <end position="388"/>
    </location>
</feature>
<accession>A0ABQ5Q349</accession>
<feature type="region of interest" description="Disordered" evidence="6">
    <location>
        <begin position="34"/>
        <end position="80"/>
    </location>
</feature>
<evidence type="ECO:0000256" key="1">
    <source>
        <dbReference type="ARBA" id="ARBA00004370"/>
    </source>
</evidence>
<dbReference type="SUPFAM" id="SSF50182">
    <property type="entry name" value="Sm-like ribonucleoproteins"/>
    <property type="match status" value="1"/>
</dbReference>
<comment type="caution">
    <text evidence="9">The sequence shown here is derived from an EMBL/GenBank/DDBJ whole genome shotgun (WGS) entry which is preliminary data.</text>
</comment>
<organism evidence="9 10">
    <name type="scientific">Geothrix rubra</name>
    <dbReference type="NCBI Taxonomy" id="2927977"/>
    <lineage>
        <taxon>Bacteria</taxon>
        <taxon>Pseudomonadati</taxon>
        <taxon>Acidobacteriota</taxon>
        <taxon>Holophagae</taxon>
        <taxon>Holophagales</taxon>
        <taxon>Holophagaceae</taxon>
        <taxon>Geothrix</taxon>
    </lineage>
</organism>
<name>A0ABQ5Q349_9BACT</name>
<dbReference type="PANTHER" id="PTHR30566:SF5">
    <property type="entry name" value="MECHANOSENSITIVE ION CHANNEL PROTEIN 1, MITOCHONDRIAL-RELATED"/>
    <property type="match status" value="1"/>
</dbReference>
<evidence type="ECO:0000256" key="3">
    <source>
        <dbReference type="ARBA" id="ARBA00022989"/>
    </source>
</evidence>
<dbReference type="RefSeq" id="WP_285722326.1">
    <property type="nucleotide sequence ID" value="NZ_BSDD01000001.1"/>
</dbReference>
<dbReference type="PANTHER" id="PTHR30566">
    <property type="entry name" value="YNAI-RELATED MECHANOSENSITIVE ION CHANNEL"/>
    <property type="match status" value="1"/>
</dbReference>
<evidence type="ECO:0000259" key="8">
    <source>
        <dbReference type="Pfam" id="PF00924"/>
    </source>
</evidence>
<evidence type="ECO:0000313" key="10">
    <source>
        <dbReference type="Proteomes" id="UP001165089"/>
    </source>
</evidence>
<evidence type="ECO:0000256" key="6">
    <source>
        <dbReference type="SAM" id="MobiDB-lite"/>
    </source>
</evidence>
<feature type="compositionally biased region" description="Basic and acidic residues" evidence="6">
    <location>
        <begin position="52"/>
        <end position="64"/>
    </location>
</feature>
<evidence type="ECO:0000256" key="2">
    <source>
        <dbReference type="ARBA" id="ARBA00022692"/>
    </source>
</evidence>
<proteinExistence type="predicted"/>
<feature type="domain" description="Mechanosensitive ion channel MscS" evidence="8">
    <location>
        <begin position="453"/>
        <end position="491"/>
    </location>
</feature>
<feature type="coiled-coil region" evidence="5">
    <location>
        <begin position="136"/>
        <end position="203"/>
    </location>
</feature>
<evidence type="ECO:0000256" key="5">
    <source>
        <dbReference type="SAM" id="Coils"/>
    </source>
</evidence>
<feature type="transmembrane region" description="Helical" evidence="7">
    <location>
        <begin position="435"/>
        <end position="460"/>
    </location>
</feature>
<dbReference type="InterPro" id="IPR006685">
    <property type="entry name" value="MscS_channel_2nd"/>
</dbReference>
<keyword evidence="10" id="KW-1185">Reference proteome</keyword>
<dbReference type="EMBL" id="BSDD01000001">
    <property type="protein sequence ID" value="GLH68741.1"/>
    <property type="molecule type" value="Genomic_DNA"/>
</dbReference>